<dbReference type="EMBL" id="JRHA01000002">
    <property type="protein sequence ID" value="PQK10998.1"/>
    <property type="molecule type" value="Genomic_DNA"/>
</dbReference>
<reference evidence="2 3" key="1">
    <citation type="submission" date="2016-07" db="EMBL/GenBank/DDBJ databases">
        <title>Comparative genomics of the entomopathogenic fungus Beauveria bassiana.</title>
        <authorList>
            <person name="Valero Jimenez C.A."/>
            <person name="Zwaan B.J."/>
            <person name="Van Kan J.A."/>
            <person name="Takken W."/>
            <person name="Debets A.J."/>
            <person name="Schoustra S.E."/>
            <person name="Koenraadt C.J."/>
        </authorList>
    </citation>
    <scope>NUCLEOTIDE SEQUENCE [LARGE SCALE GENOMIC DNA]</scope>
    <source>
        <strain evidence="2 3">ARSEF 8028</strain>
    </source>
</reference>
<feature type="chain" id="PRO_5015759951" description="Pyrimidine 5'-nucleotidase" evidence="1">
    <location>
        <begin position="25"/>
        <end position="362"/>
    </location>
</feature>
<dbReference type="InterPro" id="IPR006439">
    <property type="entry name" value="HAD-SF_hydro_IA"/>
</dbReference>
<dbReference type="PANTHER" id="PTHR47438:SF1">
    <property type="entry name" value="PHOSPHATE METABOLISM PROTEIN 8-RELATED"/>
    <property type="match status" value="1"/>
</dbReference>
<organism evidence="2 3">
    <name type="scientific">Beauveria bassiana</name>
    <name type="common">White muscardine disease fungus</name>
    <name type="synonym">Tritirachium shiotae</name>
    <dbReference type="NCBI Taxonomy" id="176275"/>
    <lineage>
        <taxon>Eukaryota</taxon>
        <taxon>Fungi</taxon>
        <taxon>Dikarya</taxon>
        <taxon>Ascomycota</taxon>
        <taxon>Pezizomycotina</taxon>
        <taxon>Sordariomycetes</taxon>
        <taxon>Hypocreomycetidae</taxon>
        <taxon>Hypocreales</taxon>
        <taxon>Cordycipitaceae</taxon>
        <taxon>Beauveria</taxon>
    </lineage>
</organism>
<gene>
    <name evidence="2" type="ORF">BB8028_0002g13160</name>
</gene>
<evidence type="ECO:0000313" key="2">
    <source>
        <dbReference type="EMBL" id="PQK10998.1"/>
    </source>
</evidence>
<feature type="signal peptide" evidence="1">
    <location>
        <begin position="1"/>
        <end position="24"/>
    </location>
</feature>
<dbReference type="SUPFAM" id="SSF56784">
    <property type="entry name" value="HAD-like"/>
    <property type="match status" value="1"/>
</dbReference>
<dbReference type="NCBIfam" id="TIGR01993">
    <property type="entry name" value="Pyr-5-nucltdase"/>
    <property type="match status" value="1"/>
</dbReference>
<dbReference type="FunFam" id="1.10.150.450:FF:000001">
    <property type="entry name" value="SDT1p Pyrimidine nucleotidase"/>
    <property type="match status" value="1"/>
</dbReference>
<dbReference type="InterPro" id="IPR036412">
    <property type="entry name" value="HAD-like_sf"/>
</dbReference>
<dbReference type="InterPro" id="IPR023214">
    <property type="entry name" value="HAD_sf"/>
</dbReference>
<dbReference type="Proteomes" id="UP000237441">
    <property type="component" value="Unassembled WGS sequence"/>
</dbReference>
<evidence type="ECO:0000256" key="1">
    <source>
        <dbReference type="SAM" id="SignalP"/>
    </source>
</evidence>
<proteinExistence type="predicted"/>
<dbReference type="GO" id="GO:0008252">
    <property type="term" value="F:nucleotidase activity"/>
    <property type="evidence" value="ECO:0007669"/>
    <property type="project" value="TreeGrafter"/>
</dbReference>
<evidence type="ECO:0000313" key="3">
    <source>
        <dbReference type="Proteomes" id="UP000237441"/>
    </source>
</evidence>
<comment type="caution">
    <text evidence="2">The sequence shown here is derived from an EMBL/GenBank/DDBJ whole genome shotgun (WGS) entry which is preliminary data.</text>
</comment>
<dbReference type="SFLD" id="SFLDG01129">
    <property type="entry name" value="C1.5:_HAD__Beta-PGM__Phosphata"/>
    <property type="match status" value="1"/>
</dbReference>
<dbReference type="Gene3D" id="1.10.150.450">
    <property type="match status" value="1"/>
</dbReference>
<sequence>MGIESLWWNFSSLALFSIYPVVSGFQTKAYVLPCSCSPCSRIKTPASRRGDACPLVGRISGVTQLLLHSNLDNPHSTAVENCISSRSETVTANSSAHSGIIISSTRSHRILGFKTTTARLVQFLSRVTRMAVTNGDRSKLPVLFFDIDNCLYARSTKVQELMSELIDKFFAQHLSLPHEEAVRLHTEYYTNYGLAIEGLVRHHEIDPMEYNAKVDDALPLESIIKPNPELRQLLQDIDRSKVRLWLFTNAYKTHGERVVKLIGIEDQFEGLIYCDYSAVPFVCKPGLESYKRAMRQAGIENPADCYFVDDSYNNCKNAQAFGWTAAHLVEEGLVEPATKASQFQIKHLRELRGIYPQFFKSS</sequence>
<keyword evidence="1" id="KW-0732">Signal</keyword>
<evidence type="ECO:0008006" key="4">
    <source>
        <dbReference type="Google" id="ProtNLM"/>
    </source>
</evidence>
<dbReference type="PANTHER" id="PTHR47438">
    <property type="entry name" value="PHOSPHATE METABOLISM PROTEIN 8-RELATED"/>
    <property type="match status" value="1"/>
</dbReference>
<dbReference type="Pfam" id="PF00702">
    <property type="entry name" value="Hydrolase"/>
    <property type="match status" value="1"/>
</dbReference>
<dbReference type="NCBIfam" id="TIGR01509">
    <property type="entry name" value="HAD-SF-IA-v3"/>
    <property type="match status" value="1"/>
</dbReference>
<dbReference type="InterPro" id="IPR052791">
    <property type="entry name" value="SSM1_domain"/>
</dbReference>
<dbReference type="InterPro" id="IPR010237">
    <property type="entry name" value="Pyr-5-nucltdase"/>
</dbReference>
<dbReference type="GO" id="GO:0009166">
    <property type="term" value="P:nucleotide catabolic process"/>
    <property type="evidence" value="ECO:0007669"/>
    <property type="project" value="TreeGrafter"/>
</dbReference>
<dbReference type="AlphaFoldDB" id="A0A2S7Y4A8"/>
<name>A0A2S7Y4A8_BEABA</name>
<accession>A0A2S7Y4A8</accession>
<protein>
    <recommendedName>
        <fullName evidence="4">Pyrimidine 5'-nucleotidase</fullName>
    </recommendedName>
</protein>
<dbReference type="GO" id="GO:0006206">
    <property type="term" value="P:pyrimidine nucleobase metabolic process"/>
    <property type="evidence" value="ECO:0007669"/>
    <property type="project" value="TreeGrafter"/>
</dbReference>
<dbReference type="SFLD" id="SFLDS00003">
    <property type="entry name" value="Haloacid_Dehalogenase"/>
    <property type="match status" value="1"/>
</dbReference>
<dbReference type="Gene3D" id="3.40.50.1000">
    <property type="entry name" value="HAD superfamily/HAD-like"/>
    <property type="match status" value="1"/>
</dbReference>
<dbReference type="SFLD" id="SFLDG01132">
    <property type="entry name" value="C1.5.3:_5'-Nucleotidase_Like"/>
    <property type="match status" value="1"/>
</dbReference>
<dbReference type="OrthoDB" id="1065058at2759"/>